<dbReference type="Pfam" id="PF09423">
    <property type="entry name" value="PhoD"/>
    <property type="match status" value="1"/>
</dbReference>
<evidence type="ECO:0000313" key="3">
    <source>
        <dbReference type="Proteomes" id="UP000317835"/>
    </source>
</evidence>
<sequence length="855" mass="92823">MTEHPVNRRTFLAGTAAAASAFSALPTADARPARQAGDFRSRWDLVPDRVWPGPEYWSNPLQDWRVRGGRLECTRPAPGRSLHVLTRELADRPGDLRMGVKLSALDGGPLAEATGSAGFSVGVRGPLGDYRNNLVHGSGLDAGLRADGTLFLGSGQGETTAPIDLGGIETLELRLVADPEGDSYRLALSAVDPDDDRVLGTVEKPGVPAARLVGNLALASNPGPARRQQDGPAPGPWAFTDWTIAGSKVDAHDDRTFGPILFAQYTTHEGTLKLTAQMPPLGEDDEPTVRLLVDRGGGWARVAESPIHPRARTAHFRVEDWDRSKETPYRLSYTLRKADGSSAEDTFDGLIRRDPADAEVLTVADISCNAHYAFPNTAAVVSMARLDPELLAFTGDQYYESTGGFGVERTDLEAALLDVLRKWYQHGWTWRELLRDRPSVSIPDDHDVYHGNLWGEGGKRAPGRDAVAATKGGYTMMAAFVNVVHRTQTWHHPDSPAAPGLQGITGYYGPLTYGGVSFAILADRQYKPGPDGKAPPTTSGRADHVVDPDFDPATADRPGLDLLGDPQLRFLEAWADDWRGARMKAVISQTIFTAMATHHGQPDNRLVADYDTNAWPQAARDAAVRALRRGFAFHLAGDQHLPAVVQYGIDEHRDGPVAFASPAINNLYPRWFRPDRPGDNRPSGSPGELGDFLDSFGHPLTVLSCANPELERRPGVLEAETDKSAGFGVVRFNTRDRTITVESWPLLADPTEPGTQFPGWPVTVSQLDCGGVRAADFRLPELVIRGCDSPVVQVFDEASGETVSTLRLPSPRWRPFAFAAGPHTIRVSDPESGRIEERTGVAATEGNEEELEIIL</sequence>
<reference evidence="2 3" key="1">
    <citation type="submission" date="2019-02" db="EMBL/GenBank/DDBJ databases">
        <title>Deep-cultivation of Planctomycetes and their phenomic and genomic characterization uncovers novel biology.</title>
        <authorList>
            <person name="Wiegand S."/>
            <person name="Jogler M."/>
            <person name="Boedeker C."/>
            <person name="Pinto D."/>
            <person name="Vollmers J."/>
            <person name="Rivas-Marin E."/>
            <person name="Kohn T."/>
            <person name="Peeters S.H."/>
            <person name="Heuer A."/>
            <person name="Rast P."/>
            <person name="Oberbeckmann S."/>
            <person name="Bunk B."/>
            <person name="Jeske O."/>
            <person name="Meyerdierks A."/>
            <person name="Storesund J.E."/>
            <person name="Kallscheuer N."/>
            <person name="Luecker S."/>
            <person name="Lage O.M."/>
            <person name="Pohl T."/>
            <person name="Merkel B.J."/>
            <person name="Hornburger P."/>
            <person name="Mueller R.-W."/>
            <person name="Bruemmer F."/>
            <person name="Labrenz M."/>
            <person name="Spormann A.M."/>
            <person name="Op den Camp H."/>
            <person name="Overmann J."/>
            <person name="Amann R."/>
            <person name="Jetten M.S.M."/>
            <person name="Mascher T."/>
            <person name="Medema M.H."/>
            <person name="Devos D.P."/>
            <person name="Kaster A.-K."/>
            <person name="Ovreas L."/>
            <person name="Rohde M."/>
            <person name="Galperin M.Y."/>
            <person name="Jogler C."/>
        </authorList>
    </citation>
    <scope>NUCLEOTIDE SEQUENCE [LARGE SCALE GENOMIC DNA]</scope>
    <source>
        <strain evidence="2 3">ElP</strain>
    </source>
</reference>
<dbReference type="EMBL" id="CP036426">
    <property type="protein sequence ID" value="QDV35392.1"/>
    <property type="molecule type" value="Genomic_DNA"/>
</dbReference>
<keyword evidence="3" id="KW-1185">Reference proteome</keyword>
<dbReference type="AlphaFoldDB" id="A0A518H3L1"/>
<dbReference type="KEGG" id="tpla:ElP_32950"/>
<evidence type="ECO:0000313" key="2">
    <source>
        <dbReference type="EMBL" id="QDV35392.1"/>
    </source>
</evidence>
<dbReference type="InterPro" id="IPR029052">
    <property type="entry name" value="Metallo-depent_PP-like"/>
</dbReference>
<dbReference type="Proteomes" id="UP000317835">
    <property type="component" value="Chromosome"/>
</dbReference>
<dbReference type="RefSeq" id="WP_145270965.1">
    <property type="nucleotide sequence ID" value="NZ_CP036426.1"/>
</dbReference>
<feature type="domain" description="PhoD-like phosphatase metallophosphatase" evidence="1">
    <location>
        <begin position="366"/>
        <end position="653"/>
    </location>
</feature>
<name>A0A518H3L1_9BACT</name>
<proteinExistence type="predicted"/>
<organism evidence="2 3">
    <name type="scientific">Tautonia plasticadhaerens</name>
    <dbReference type="NCBI Taxonomy" id="2527974"/>
    <lineage>
        <taxon>Bacteria</taxon>
        <taxon>Pseudomonadati</taxon>
        <taxon>Planctomycetota</taxon>
        <taxon>Planctomycetia</taxon>
        <taxon>Isosphaerales</taxon>
        <taxon>Isosphaeraceae</taxon>
        <taxon>Tautonia</taxon>
    </lineage>
</organism>
<evidence type="ECO:0000259" key="1">
    <source>
        <dbReference type="Pfam" id="PF09423"/>
    </source>
</evidence>
<dbReference type="InterPro" id="IPR006311">
    <property type="entry name" value="TAT_signal"/>
</dbReference>
<dbReference type="OrthoDB" id="9761852at2"/>
<dbReference type="Gene3D" id="3.60.21.70">
    <property type="entry name" value="PhoD-like phosphatase"/>
    <property type="match status" value="1"/>
</dbReference>
<dbReference type="InterPro" id="IPR018946">
    <property type="entry name" value="PhoD-like_MPP"/>
</dbReference>
<dbReference type="PROSITE" id="PS51318">
    <property type="entry name" value="TAT"/>
    <property type="match status" value="1"/>
</dbReference>
<gene>
    <name evidence="2" type="ORF">ElP_32950</name>
</gene>
<dbReference type="InterPro" id="IPR038607">
    <property type="entry name" value="PhoD-like_sf"/>
</dbReference>
<accession>A0A518H3L1</accession>
<protein>
    <submittedName>
        <fullName evidence="2">PhoD-like phosphatase</fullName>
    </submittedName>
</protein>
<dbReference type="SUPFAM" id="SSF56300">
    <property type="entry name" value="Metallo-dependent phosphatases"/>
    <property type="match status" value="1"/>
</dbReference>